<keyword evidence="9 14" id="KW-0238">DNA-binding</keyword>
<evidence type="ECO:0000256" key="6">
    <source>
        <dbReference type="ARBA" id="ARBA00022801"/>
    </source>
</evidence>
<dbReference type="EC" id="5.6.2.3" evidence="13 14"/>
<dbReference type="InterPro" id="IPR007692">
    <property type="entry name" value="DNA_helicase_DnaB"/>
</dbReference>
<dbReference type="InterPro" id="IPR007694">
    <property type="entry name" value="DNA_helicase_DnaB-like_C"/>
</dbReference>
<evidence type="ECO:0000256" key="13">
    <source>
        <dbReference type="NCBIfam" id="TIGR00665"/>
    </source>
</evidence>
<evidence type="ECO:0000256" key="7">
    <source>
        <dbReference type="ARBA" id="ARBA00022806"/>
    </source>
</evidence>
<evidence type="ECO:0000256" key="14">
    <source>
        <dbReference type="RuleBase" id="RU362085"/>
    </source>
</evidence>
<comment type="catalytic activity">
    <reaction evidence="12 14">
        <text>ATP + H2O = ADP + phosphate + H(+)</text>
        <dbReference type="Rhea" id="RHEA:13065"/>
        <dbReference type="ChEBI" id="CHEBI:15377"/>
        <dbReference type="ChEBI" id="CHEBI:15378"/>
        <dbReference type="ChEBI" id="CHEBI:30616"/>
        <dbReference type="ChEBI" id="CHEBI:43474"/>
        <dbReference type="ChEBI" id="CHEBI:456216"/>
        <dbReference type="EC" id="5.6.2.3"/>
    </reaction>
</comment>
<evidence type="ECO:0000259" key="15">
    <source>
        <dbReference type="PROSITE" id="PS51199"/>
    </source>
</evidence>
<dbReference type="GO" id="GO:0006269">
    <property type="term" value="P:DNA replication, synthesis of primer"/>
    <property type="evidence" value="ECO:0007669"/>
    <property type="project" value="UniProtKB-UniRule"/>
</dbReference>
<evidence type="ECO:0000256" key="5">
    <source>
        <dbReference type="ARBA" id="ARBA00022741"/>
    </source>
</evidence>
<dbReference type="CDD" id="cd00984">
    <property type="entry name" value="DnaB_C"/>
    <property type="match status" value="1"/>
</dbReference>
<evidence type="ECO:0000256" key="8">
    <source>
        <dbReference type="ARBA" id="ARBA00022840"/>
    </source>
</evidence>
<dbReference type="InterPro" id="IPR003593">
    <property type="entry name" value="AAA+_ATPase"/>
</dbReference>
<dbReference type="SMART" id="SM00382">
    <property type="entry name" value="AAA"/>
    <property type="match status" value="1"/>
</dbReference>
<dbReference type="PANTHER" id="PTHR30153:SF2">
    <property type="entry name" value="REPLICATIVE DNA HELICASE"/>
    <property type="match status" value="1"/>
</dbReference>
<dbReference type="PROSITE" id="PS51199">
    <property type="entry name" value="SF4_HELICASE"/>
    <property type="match status" value="1"/>
</dbReference>
<dbReference type="NCBIfam" id="NF006606">
    <property type="entry name" value="PRK09165.1"/>
    <property type="match status" value="1"/>
</dbReference>
<dbReference type="InterPro" id="IPR007693">
    <property type="entry name" value="DNA_helicase_DnaB-like_N"/>
</dbReference>
<protein>
    <recommendedName>
        <fullName evidence="13 14">Replicative DNA helicase</fullName>
        <ecNumber evidence="13 14">5.6.2.3</ecNumber>
    </recommendedName>
</protein>
<comment type="function">
    <text evidence="11 14">The main replicative DNA helicase, it participates in initiation and elongation during chromosome replication. Travels ahead of the DNA replisome, separating dsDNA into templates for DNA synthesis. A processive ATP-dependent 5'-3' DNA helicase it has DNA-dependent ATPase activity.</text>
</comment>
<keyword evidence="8 14" id="KW-0067">ATP-binding</keyword>
<evidence type="ECO:0000256" key="10">
    <source>
        <dbReference type="ARBA" id="ARBA00023235"/>
    </source>
</evidence>
<dbReference type="GO" id="GO:0043139">
    <property type="term" value="F:5'-3' DNA helicase activity"/>
    <property type="evidence" value="ECO:0007669"/>
    <property type="project" value="UniProtKB-EC"/>
</dbReference>
<evidence type="ECO:0000256" key="4">
    <source>
        <dbReference type="ARBA" id="ARBA00022705"/>
    </source>
</evidence>
<dbReference type="OrthoDB" id="9773982at2"/>
<name>A0A0H3FWV4_ZYMMA</name>
<dbReference type="Pfam" id="PF03796">
    <property type="entry name" value="DnaB_C"/>
    <property type="match status" value="1"/>
</dbReference>
<dbReference type="GO" id="GO:1990077">
    <property type="term" value="C:primosome complex"/>
    <property type="evidence" value="ECO:0007669"/>
    <property type="project" value="UniProtKB-UniRule"/>
</dbReference>
<dbReference type="GO" id="GO:0005524">
    <property type="term" value="F:ATP binding"/>
    <property type="evidence" value="ECO:0007669"/>
    <property type="project" value="UniProtKB-UniRule"/>
</dbReference>
<accession>A0A0H3FWV4</accession>
<evidence type="ECO:0000313" key="17">
    <source>
        <dbReference type="Proteomes" id="UP000001494"/>
    </source>
</evidence>
<evidence type="ECO:0000313" key="16">
    <source>
        <dbReference type="EMBL" id="AEH62279.1"/>
    </source>
</evidence>
<dbReference type="PANTHER" id="PTHR30153">
    <property type="entry name" value="REPLICATIVE DNA HELICASE DNAB"/>
    <property type="match status" value="1"/>
</dbReference>
<dbReference type="Proteomes" id="UP000001494">
    <property type="component" value="Chromosome"/>
</dbReference>
<dbReference type="AlphaFoldDB" id="A0A0H3FWV4"/>
<keyword evidence="10" id="KW-0413">Isomerase</keyword>
<comment type="subunit">
    <text evidence="2">Homohexamer.</text>
</comment>
<dbReference type="GO" id="GO:0003677">
    <property type="term" value="F:DNA binding"/>
    <property type="evidence" value="ECO:0007669"/>
    <property type="project" value="UniProtKB-UniRule"/>
</dbReference>
<keyword evidence="3 14" id="KW-0639">Primosome</keyword>
<dbReference type="HOGENOM" id="CLU_005373_0_2_5"/>
<reference evidence="16 17" key="1">
    <citation type="journal article" date="2011" name="J. Bacteriol.">
        <title>Genome sequence of the ethanol-producing Zymomonas mobilis subsp. mobilis lectotype strain ATCC 10988.</title>
        <authorList>
            <person name="Pappas K.M."/>
            <person name="Kouvelis V.N."/>
            <person name="Saunders E."/>
            <person name="Brettin T.S."/>
            <person name="Bruce D."/>
            <person name="Detter C."/>
            <person name="Balakireva M."/>
            <person name="Han C.S."/>
            <person name="Savvakis G."/>
            <person name="Kyrpides N.C."/>
            <person name="Typas M.A."/>
        </authorList>
    </citation>
    <scope>NUCLEOTIDE SEQUENCE [LARGE SCALE GENOMIC DNA]</scope>
    <source>
        <strain evidence="17">ATCC 10988 / DSM 424 / CCUG 17860 / LMG 404 / NCIMB 8938 / NRRL B-806 / ZM1</strain>
    </source>
</reference>
<evidence type="ECO:0000256" key="12">
    <source>
        <dbReference type="ARBA" id="ARBA00048954"/>
    </source>
</evidence>
<dbReference type="EMBL" id="CP002850">
    <property type="protein sequence ID" value="AEH62279.1"/>
    <property type="molecule type" value="Genomic_DNA"/>
</dbReference>
<dbReference type="GO" id="GO:0016887">
    <property type="term" value="F:ATP hydrolysis activity"/>
    <property type="evidence" value="ECO:0007669"/>
    <property type="project" value="RHEA"/>
</dbReference>
<comment type="similarity">
    <text evidence="1 14">Belongs to the helicase family. DnaB subfamily.</text>
</comment>
<dbReference type="SUPFAM" id="SSF48024">
    <property type="entry name" value="N-terminal domain of DnaB helicase"/>
    <property type="match status" value="1"/>
</dbReference>
<keyword evidence="5 14" id="KW-0547">Nucleotide-binding</keyword>
<feature type="domain" description="SF4 helicase" evidence="15">
    <location>
        <begin position="194"/>
        <end position="503"/>
    </location>
</feature>
<dbReference type="NCBIfam" id="TIGR00665">
    <property type="entry name" value="DnaB"/>
    <property type="match status" value="1"/>
</dbReference>
<dbReference type="InterPro" id="IPR016136">
    <property type="entry name" value="DNA_helicase_N/primase_C"/>
</dbReference>
<dbReference type="KEGG" id="zmm:Zmob_0432"/>
<dbReference type="GeneID" id="79903980"/>
<dbReference type="GO" id="GO:0005829">
    <property type="term" value="C:cytosol"/>
    <property type="evidence" value="ECO:0007669"/>
    <property type="project" value="TreeGrafter"/>
</dbReference>
<sequence length="511" mass="56816">MVESLKIVPSTPAMPEKDNASLPVNLEAEAALLGALLIDNRLAEDVQVKLRDEHFFDPTHRLIYQLIMRQLDRNQLANPVTIQPLIEKDPGLQAKGGMKYVYNLVVNQASLVGVRDFAAQIYELALLRELVSVGRNMVDNALNTQGIIDPRAQIEEAETALYRVAESGISEGGVKSFYQAAKIAVKAAEMALNSGAHLSGVTTGLESVNAKIGGLHRSDLLILAGRPGMGKTAFATNVAFNAARRYMYDTQNGIPPEETPGAPVAFFSLEMSADQLATRLLAEQSRLSSESLRMGRVSKEEFRNLARAAAELENLPLYIDDTPGLTIAALRTRARRLKRRHNIGLLVVDYLQLLQGSGKANDNRVNEISEISRGLKTLAKELDIPVLALSQLSRAVEQREDKRPQLSDLRESGSIEQDADIVLFVYREEYYLQSREPKRPPEGSDALVDAQIDEEHRKWQQSMEQVYNRAELIVAKQRHGATGKVRLRFESQITRFSDPVDEYNSENDYPA</sequence>
<evidence type="ECO:0000256" key="2">
    <source>
        <dbReference type="ARBA" id="ARBA00011643"/>
    </source>
</evidence>
<keyword evidence="7 14" id="KW-0347">Helicase</keyword>
<evidence type="ECO:0000256" key="9">
    <source>
        <dbReference type="ARBA" id="ARBA00023125"/>
    </source>
</evidence>
<proteinExistence type="inferred from homology"/>
<keyword evidence="6 14" id="KW-0378">Hydrolase</keyword>
<evidence type="ECO:0000256" key="11">
    <source>
        <dbReference type="ARBA" id="ARBA00044932"/>
    </source>
</evidence>
<dbReference type="eggNOG" id="COG0305">
    <property type="taxonomic scope" value="Bacteria"/>
</dbReference>
<dbReference type="Pfam" id="PF00772">
    <property type="entry name" value="DnaB"/>
    <property type="match status" value="1"/>
</dbReference>
<evidence type="ECO:0000256" key="3">
    <source>
        <dbReference type="ARBA" id="ARBA00022515"/>
    </source>
</evidence>
<dbReference type="Gene3D" id="3.40.50.300">
    <property type="entry name" value="P-loop containing nucleotide triphosphate hydrolases"/>
    <property type="match status" value="1"/>
</dbReference>
<dbReference type="InterPro" id="IPR036185">
    <property type="entry name" value="DNA_heli_DnaB-like_N_sf"/>
</dbReference>
<dbReference type="RefSeq" id="WP_011240731.1">
    <property type="nucleotide sequence ID" value="NC_017262.1"/>
</dbReference>
<dbReference type="InterPro" id="IPR027417">
    <property type="entry name" value="P-loop_NTPase"/>
</dbReference>
<gene>
    <name evidence="16" type="ordered locus">Zmob_0432</name>
</gene>
<organism evidence="16 17">
    <name type="scientific">Zymomonas mobilis subsp. mobilis (strain ATCC 10988 / DSM 424 / LMG 404 / NCIMB 8938 / NRRL B-806 / ZM1)</name>
    <dbReference type="NCBI Taxonomy" id="555217"/>
    <lineage>
        <taxon>Bacteria</taxon>
        <taxon>Pseudomonadati</taxon>
        <taxon>Pseudomonadota</taxon>
        <taxon>Alphaproteobacteria</taxon>
        <taxon>Sphingomonadales</taxon>
        <taxon>Zymomonadaceae</taxon>
        <taxon>Zymomonas</taxon>
    </lineage>
</organism>
<keyword evidence="4 14" id="KW-0235">DNA replication</keyword>
<dbReference type="SUPFAM" id="SSF52540">
    <property type="entry name" value="P-loop containing nucleoside triphosphate hydrolases"/>
    <property type="match status" value="1"/>
</dbReference>
<dbReference type="Gene3D" id="1.10.860.10">
    <property type="entry name" value="DNAb Helicase, Chain A"/>
    <property type="match status" value="1"/>
</dbReference>
<evidence type="ECO:0000256" key="1">
    <source>
        <dbReference type="ARBA" id="ARBA00008428"/>
    </source>
</evidence>